<name>A0ABN5A5P5_9FIRM</name>
<reference evidence="3" key="1">
    <citation type="submission" date="2017-05" db="EMBL/GenBank/DDBJ databases">
        <title>Improved OligoMM genomes.</title>
        <authorList>
            <person name="Garzetti D."/>
        </authorList>
    </citation>
    <scope>NUCLEOTIDE SEQUENCE [LARGE SCALE GENOMIC DNA]</scope>
    <source>
        <strain evidence="3">KB18</strain>
    </source>
</reference>
<proteinExistence type="predicted"/>
<protein>
    <recommendedName>
        <fullName evidence="4">DUF3502 domain-containing protein</fullName>
    </recommendedName>
</protein>
<sequence length="583" mass="64287">MSENMKEENQMSKKLLALTLALAMLLTLLGACGGKPDSSSGSSAASTGESSSEAASQPEEPTVDTSETQSISIFMQADDVPEGTPGDDGAVLNYWKEMFNLEIEWQKPPQGSEQEQLSMMFGTGDYTDVIDLGFNTENLSTLCQDGVIYELSEYIDKYMPNYKAVLEANPDVKSALYDDEGHIYSIATVQENPKQWGGLVYRRDILETMTGGNIAFPSGNNEPSTVEDWEYMLGLMKQYFDTSGMPETACLIIPASGYFSTGELMGGFGIGGVDYITDDGKAAYGIAEDNFYNYLSKMKEWYKKGYVYADFASRSQDLFYLPNTALTYGGAAGVWYGLAANLGGAMSLPEYELIMDVQPINSPADTEHGIEKPLGIYLDSGRASNNAGFAVSTACDEEKLIRVLNAFDYFYTEEGSCVRTMGLTSEEGAAECQDYIEKGITKGTREPNSRKWTAEMEKNTEGVTAFASDRMPGVKVDYPARESDLIDGIYYTDVGHEAWTKYGNANVFPLSVTFTPEETSEINTINTNMQDYANGKIANFIIGRDELTPDTFAAYQQQLKDLGLERYLELRQAGYDRYLARSK</sequence>
<evidence type="ECO:0000313" key="3">
    <source>
        <dbReference type="Proteomes" id="UP000196710"/>
    </source>
</evidence>
<keyword evidence="3" id="KW-1185">Reference proteome</keyword>
<dbReference type="EMBL" id="CP021422">
    <property type="protein sequence ID" value="ASB40752.1"/>
    <property type="molecule type" value="Genomic_DNA"/>
</dbReference>
<evidence type="ECO:0008006" key="4">
    <source>
        <dbReference type="Google" id="ProtNLM"/>
    </source>
</evidence>
<accession>A0ABN5A5P5</accession>
<organism evidence="2 3">
    <name type="scientific">Acutalibacter muris</name>
    <dbReference type="NCBI Taxonomy" id="1796620"/>
    <lineage>
        <taxon>Bacteria</taxon>
        <taxon>Bacillati</taxon>
        <taxon>Bacillota</taxon>
        <taxon>Clostridia</taxon>
        <taxon>Eubacteriales</taxon>
        <taxon>Acutalibacteraceae</taxon>
        <taxon>Acutalibacter</taxon>
    </lineage>
</organism>
<dbReference type="Gene3D" id="3.40.190.10">
    <property type="entry name" value="Periplasmic binding protein-like II"/>
    <property type="match status" value="2"/>
</dbReference>
<dbReference type="PROSITE" id="PS51257">
    <property type="entry name" value="PROKAR_LIPOPROTEIN"/>
    <property type="match status" value="1"/>
</dbReference>
<dbReference type="Pfam" id="PF13416">
    <property type="entry name" value="SBP_bac_8"/>
    <property type="match status" value="1"/>
</dbReference>
<feature type="region of interest" description="Disordered" evidence="1">
    <location>
        <begin position="34"/>
        <end position="68"/>
    </location>
</feature>
<dbReference type="Proteomes" id="UP000196710">
    <property type="component" value="Chromosome"/>
</dbReference>
<dbReference type="SUPFAM" id="SSF53850">
    <property type="entry name" value="Periplasmic binding protein-like II"/>
    <property type="match status" value="1"/>
</dbReference>
<gene>
    <name evidence="2" type="ORF">ADH66_08835</name>
</gene>
<dbReference type="InterPro" id="IPR006059">
    <property type="entry name" value="SBP"/>
</dbReference>
<feature type="compositionally biased region" description="Low complexity" evidence="1">
    <location>
        <begin position="38"/>
        <end position="60"/>
    </location>
</feature>
<evidence type="ECO:0000256" key="1">
    <source>
        <dbReference type="SAM" id="MobiDB-lite"/>
    </source>
</evidence>
<evidence type="ECO:0000313" key="2">
    <source>
        <dbReference type="EMBL" id="ASB40752.1"/>
    </source>
</evidence>